<dbReference type="AlphaFoldDB" id="A0A840UVI8"/>
<dbReference type="Gene3D" id="1.10.357.10">
    <property type="entry name" value="Tetracycline Repressor, domain 2"/>
    <property type="match status" value="1"/>
</dbReference>
<dbReference type="InterPro" id="IPR023772">
    <property type="entry name" value="DNA-bd_HTH_TetR-type_CS"/>
</dbReference>
<keyword evidence="3" id="KW-0804">Transcription</keyword>
<dbReference type="SUPFAM" id="SSF48498">
    <property type="entry name" value="Tetracyclin repressor-like, C-terminal domain"/>
    <property type="match status" value="1"/>
</dbReference>
<dbReference type="Gene3D" id="1.10.10.60">
    <property type="entry name" value="Homeodomain-like"/>
    <property type="match status" value="1"/>
</dbReference>
<evidence type="ECO:0000313" key="7">
    <source>
        <dbReference type="EMBL" id="MBB5348853.1"/>
    </source>
</evidence>
<feature type="DNA-binding region" description="H-T-H motif" evidence="4">
    <location>
        <begin position="27"/>
        <end position="46"/>
    </location>
</feature>
<feature type="signal peptide" evidence="5">
    <location>
        <begin position="1"/>
        <end position="19"/>
    </location>
</feature>
<dbReference type="PROSITE" id="PS01081">
    <property type="entry name" value="HTH_TETR_1"/>
    <property type="match status" value="1"/>
</dbReference>
<feature type="chain" id="PRO_5032737915" evidence="5">
    <location>
        <begin position="20"/>
        <end position="198"/>
    </location>
</feature>
<dbReference type="PRINTS" id="PR00455">
    <property type="entry name" value="HTHTETR"/>
</dbReference>
<dbReference type="SUPFAM" id="SSF46689">
    <property type="entry name" value="Homeodomain-like"/>
    <property type="match status" value="1"/>
</dbReference>
<gene>
    <name evidence="7" type="ORF">HNQ81_002594</name>
</gene>
<dbReference type="PANTHER" id="PTHR47506:SF6">
    <property type="entry name" value="HTH-TYPE TRANSCRIPTIONAL REPRESSOR NEMR"/>
    <property type="match status" value="1"/>
</dbReference>
<accession>A0A840UVI8</accession>
<dbReference type="InterPro" id="IPR001647">
    <property type="entry name" value="HTH_TetR"/>
</dbReference>
<comment type="caution">
    <text evidence="7">The sequence shown here is derived from an EMBL/GenBank/DDBJ whole genome shotgun (WGS) entry which is preliminary data.</text>
</comment>
<evidence type="ECO:0000256" key="4">
    <source>
        <dbReference type="PROSITE-ProRule" id="PRU00335"/>
    </source>
</evidence>
<dbReference type="EMBL" id="JACHEO010000016">
    <property type="protein sequence ID" value="MBB5348853.1"/>
    <property type="molecule type" value="Genomic_DNA"/>
</dbReference>
<protein>
    <submittedName>
        <fullName evidence="7">AcrR family transcriptional regulator</fullName>
    </submittedName>
</protein>
<reference evidence="7 8" key="1">
    <citation type="submission" date="2020-08" db="EMBL/GenBank/DDBJ databases">
        <title>Genomic Encyclopedia of Type Strains, Phase IV (KMG-IV): sequencing the most valuable type-strain genomes for metagenomic binning, comparative biology and taxonomic classification.</title>
        <authorList>
            <person name="Goeker M."/>
        </authorList>
    </citation>
    <scope>NUCLEOTIDE SEQUENCE [LARGE SCALE GENOMIC DNA]</scope>
    <source>
        <strain evidence="7 8">DSM 28570</strain>
    </source>
</reference>
<dbReference type="PROSITE" id="PS50977">
    <property type="entry name" value="HTH_TETR_2"/>
    <property type="match status" value="1"/>
</dbReference>
<organism evidence="7 8">
    <name type="scientific">Desulfoprunum benzoelyticum</name>
    <dbReference type="NCBI Taxonomy" id="1506996"/>
    <lineage>
        <taxon>Bacteria</taxon>
        <taxon>Pseudomonadati</taxon>
        <taxon>Thermodesulfobacteriota</taxon>
        <taxon>Desulfobulbia</taxon>
        <taxon>Desulfobulbales</taxon>
        <taxon>Desulfobulbaceae</taxon>
        <taxon>Desulfoprunum</taxon>
    </lineage>
</organism>
<keyword evidence="1" id="KW-0805">Transcription regulation</keyword>
<dbReference type="InterPro" id="IPR009057">
    <property type="entry name" value="Homeodomain-like_sf"/>
</dbReference>
<proteinExistence type="predicted"/>
<evidence type="ECO:0000313" key="8">
    <source>
        <dbReference type="Proteomes" id="UP000539642"/>
    </source>
</evidence>
<dbReference type="Proteomes" id="UP000539642">
    <property type="component" value="Unassembled WGS sequence"/>
</dbReference>
<name>A0A840UVI8_9BACT</name>
<keyword evidence="5" id="KW-0732">Signal</keyword>
<dbReference type="GO" id="GO:0003677">
    <property type="term" value="F:DNA binding"/>
    <property type="evidence" value="ECO:0007669"/>
    <property type="project" value="UniProtKB-UniRule"/>
</dbReference>
<dbReference type="PANTHER" id="PTHR47506">
    <property type="entry name" value="TRANSCRIPTIONAL REGULATORY PROTEIN"/>
    <property type="match status" value="1"/>
</dbReference>
<dbReference type="RefSeq" id="WP_183351675.1">
    <property type="nucleotide sequence ID" value="NZ_JACHEO010000016.1"/>
</dbReference>
<evidence type="ECO:0000256" key="3">
    <source>
        <dbReference type="ARBA" id="ARBA00023163"/>
    </source>
</evidence>
<feature type="domain" description="HTH tetR-type" evidence="6">
    <location>
        <begin position="4"/>
        <end position="64"/>
    </location>
</feature>
<evidence type="ECO:0000259" key="6">
    <source>
        <dbReference type="PROSITE" id="PS50977"/>
    </source>
</evidence>
<evidence type="ECO:0000256" key="5">
    <source>
        <dbReference type="SAM" id="SignalP"/>
    </source>
</evidence>
<dbReference type="Pfam" id="PF00440">
    <property type="entry name" value="TetR_N"/>
    <property type="match status" value="1"/>
</dbReference>
<dbReference type="InterPro" id="IPR036271">
    <property type="entry name" value="Tet_transcr_reg_TetR-rel_C_sf"/>
</dbReference>
<evidence type="ECO:0000256" key="1">
    <source>
        <dbReference type="ARBA" id="ARBA00023015"/>
    </source>
</evidence>
<keyword evidence="2 4" id="KW-0238">DNA-binding</keyword>
<keyword evidence="8" id="KW-1185">Reference proteome</keyword>
<sequence>MPKRSKKSTILSMATLLFATKGFTNTSMTEVASMADIAGATIFYHFKTKEDLFVSVLESVKTGIVKEFSLYFQEEQFTSGLEMLLGAVAYHLHLATANREWFLLLRRHYTYELAVVNPICRKYLEDIYTCLVDIFEKALDLGQQDGSINQDLSTRKTALIILAMVDGIIQLESNNLYNAGALYGELIVSCRRMVENKQ</sequence>
<evidence type="ECO:0000256" key="2">
    <source>
        <dbReference type="ARBA" id="ARBA00023125"/>
    </source>
</evidence>